<reference evidence="4" key="1">
    <citation type="submission" date="2022-10" db="EMBL/GenBank/DDBJ databases">
        <title>Hoeflea sp. J2-29, isolated from marine algae.</title>
        <authorList>
            <person name="Kristyanto S."/>
            <person name="Kim J.M."/>
            <person name="Jeon C.O."/>
        </authorList>
    </citation>
    <scope>NUCLEOTIDE SEQUENCE</scope>
    <source>
        <strain evidence="4">J2-29</strain>
    </source>
</reference>
<dbReference type="GO" id="GO:0016301">
    <property type="term" value="F:kinase activity"/>
    <property type="evidence" value="ECO:0007669"/>
    <property type="project" value="UniProtKB-KW"/>
</dbReference>
<evidence type="ECO:0000313" key="5">
    <source>
        <dbReference type="Proteomes" id="UP001081283"/>
    </source>
</evidence>
<dbReference type="PRINTS" id="PR00990">
    <property type="entry name" value="RIBOKINASE"/>
</dbReference>
<keyword evidence="5" id="KW-1185">Reference proteome</keyword>
<proteinExistence type="predicted"/>
<protein>
    <submittedName>
        <fullName evidence="4">PfkB family carbohydrate kinase</fullName>
    </submittedName>
</protein>
<evidence type="ECO:0000313" key="4">
    <source>
        <dbReference type="EMBL" id="MCY0093784.1"/>
    </source>
</evidence>
<gene>
    <name evidence="4" type="ORF">OEG82_07090</name>
</gene>
<keyword evidence="1" id="KW-0808">Transferase</keyword>
<dbReference type="SUPFAM" id="SSF53613">
    <property type="entry name" value="Ribokinase-like"/>
    <property type="match status" value="1"/>
</dbReference>
<dbReference type="InterPro" id="IPR029056">
    <property type="entry name" value="Ribokinase-like"/>
</dbReference>
<comment type="caution">
    <text evidence="4">The sequence shown here is derived from an EMBL/GenBank/DDBJ whole genome shotgun (WGS) entry which is preliminary data.</text>
</comment>
<dbReference type="PANTHER" id="PTHR10584">
    <property type="entry name" value="SUGAR KINASE"/>
    <property type="match status" value="1"/>
</dbReference>
<dbReference type="Proteomes" id="UP001081283">
    <property type="component" value="Unassembled WGS sequence"/>
</dbReference>
<keyword evidence="2 4" id="KW-0418">Kinase</keyword>
<organism evidence="4 5">
    <name type="scientific">Hoeflea ulvae</name>
    <dbReference type="NCBI Taxonomy" id="2983764"/>
    <lineage>
        <taxon>Bacteria</taxon>
        <taxon>Pseudomonadati</taxon>
        <taxon>Pseudomonadota</taxon>
        <taxon>Alphaproteobacteria</taxon>
        <taxon>Hyphomicrobiales</taxon>
        <taxon>Rhizobiaceae</taxon>
        <taxon>Hoeflea</taxon>
    </lineage>
</organism>
<dbReference type="EMBL" id="JAOVZQ010000001">
    <property type="protein sequence ID" value="MCY0093784.1"/>
    <property type="molecule type" value="Genomic_DNA"/>
</dbReference>
<dbReference type="InterPro" id="IPR002139">
    <property type="entry name" value="Ribo/fructo_kinase"/>
</dbReference>
<feature type="domain" description="Carbohydrate kinase PfkB" evidence="3">
    <location>
        <begin position="10"/>
        <end position="289"/>
    </location>
</feature>
<evidence type="ECO:0000256" key="1">
    <source>
        <dbReference type="ARBA" id="ARBA00022679"/>
    </source>
</evidence>
<dbReference type="Pfam" id="PF00294">
    <property type="entry name" value="PfkB"/>
    <property type="match status" value="1"/>
</dbReference>
<name>A0ABT3YD21_9HYPH</name>
<evidence type="ECO:0000259" key="3">
    <source>
        <dbReference type="Pfam" id="PF00294"/>
    </source>
</evidence>
<dbReference type="InterPro" id="IPR011611">
    <property type="entry name" value="PfkB_dom"/>
</dbReference>
<dbReference type="PANTHER" id="PTHR10584:SF166">
    <property type="entry name" value="RIBOKINASE"/>
    <property type="match status" value="1"/>
</dbReference>
<accession>A0ABT3YD21</accession>
<evidence type="ECO:0000256" key="2">
    <source>
        <dbReference type="ARBA" id="ARBA00022777"/>
    </source>
</evidence>
<dbReference type="Gene3D" id="3.40.1190.20">
    <property type="match status" value="1"/>
</dbReference>
<dbReference type="RefSeq" id="WP_267611731.1">
    <property type="nucleotide sequence ID" value="NZ_JAOVZQ010000001.1"/>
</dbReference>
<sequence length="296" mass="30324">MKSGSKPVAVVVGSLHYDIIIQTDHRPRKGETVIGSAWQPKFGGKGGNQAVAAAQAGLDVRFAGAVGEDDFGQFLLSQLAAGGVDASRVLRTTQAASGMSVAIEDAEGDYGAVVVSGANSLPISGALDEAGLWQDARILILQNELPEAMNLAAARAARNASVPVCLNAAPYRALPGDLAELVDILVVNAIEAEQFCGLEVTDSDSAVEAARRLAEQFPTVVVTAGEHGVVGIQSAQPPVVLPSLPVRLISTHGAGDVFVGTFAEAFARSLPFDACLAAANSAAAAHVSRPRIPSAN</sequence>